<reference evidence="3 4" key="1">
    <citation type="submission" date="2024-08" db="EMBL/GenBank/DDBJ databases">
        <title>Two novel Cytobacillus novel species.</title>
        <authorList>
            <person name="Liu G."/>
        </authorList>
    </citation>
    <scope>NUCLEOTIDE SEQUENCE [LARGE SCALE GENOMIC DNA]</scope>
    <source>
        <strain evidence="3 4">FJAT-54145</strain>
    </source>
</reference>
<evidence type="ECO:0000313" key="3">
    <source>
        <dbReference type="EMBL" id="MFE8703237.1"/>
    </source>
</evidence>
<comment type="caution">
    <text evidence="3">The sequence shown here is derived from an EMBL/GenBank/DDBJ whole genome shotgun (WGS) entry which is preliminary data.</text>
</comment>
<dbReference type="PANTHER" id="PTHR43861">
    <property type="entry name" value="TRANS-ACONITATE 2-METHYLTRANSFERASE-RELATED"/>
    <property type="match status" value="1"/>
</dbReference>
<dbReference type="Proteomes" id="UP001601059">
    <property type="component" value="Unassembled WGS sequence"/>
</dbReference>
<dbReference type="Gene3D" id="3.40.50.150">
    <property type="entry name" value="Vaccinia Virus protein VP39"/>
    <property type="match status" value="1"/>
</dbReference>
<dbReference type="SUPFAM" id="SSF53335">
    <property type="entry name" value="S-adenosyl-L-methionine-dependent methyltransferases"/>
    <property type="match status" value="1"/>
</dbReference>
<dbReference type="Gene3D" id="2.20.25.110">
    <property type="entry name" value="S-adenosyl-L-methionine-dependent methyltransferases"/>
    <property type="match status" value="1"/>
</dbReference>
<proteinExistence type="predicted"/>
<feature type="domain" description="Methyltransferase" evidence="2">
    <location>
        <begin position="41"/>
        <end position="135"/>
    </location>
</feature>
<evidence type="ECO:0000259" key="2">
    <source>
        <dbReference type="Pfam" id="PF13649"/>
    </source>
</evidence>
<keyword evidence="1" id="KW-0808">Transferase</keyword>
<gene>
    <name evidence="3" type="ORF">ACFYKX_21900</name>
</gene>
<organism evidence="3 4">
    <name type="scientific">Cytobacillus spartinae</name>
    <dbReference type="NCBI Taxonomy" id="3299023"/>
    <lineage>
        <taxon>Bacteria</taxon>
        <taxon>Bacillati</taxon>
        <taxon>Bacillota</taxon>
        <taxon>Bacilli</taxon>
        <taxon>Bacillales</taxon>
        <taxon>Bacillaceae</taxon>
        <taxon>Cytobacillus</taxon>
    </lineage>
</organism>
<dbReference type="InterPro" id="IPR029063">
    <property type="entry name" value="SAM-dependent_MTases_sf"/>
</dbReference>
<dbReference type="GO" id="GO:0032259">
    <property type="term" value="P:methylation"/>
    <property type="evidence" value="ECO:0007669"/>
    <property type="project" value="UniProtKB-KW"/>
</dbReference>
<dbReference type="CDD" id="cd02440">
    <property type="entry name" value="AdoMet_MTases"/>
    <property type="match status" value="1"/>
</dbReference>
<keyword evidence="4" id="KW-1185">Reference proteome</keyword>
<name>A0ABW6KI15_9BACI</name>
<evidence type="ECO:0000256" key="1">
    <source>
        <dbReference type="ARBA" id="ARBA00022679"/>
    </source>
</evidence>
<protein>
    <submittedName>
        <fullName evidence="3">Class I SAM-dependent DNA methyltransferase</fullName>
    </submittedName>
</protein>
<keyword evidence="3" id="KW-0489">Methyltransferase</keyword>
<dbReference type="GO" id="GO:0008168">
    <property type="term" value="F:methyltransferase activity"/>
    <property type="evidence" value="ECO:0007669"/>
    <property type="project" value="UniProtKB-KW"/>
</dbReference>
<dbReference type="Pfam" id="PF13649">
    <property type="entry name" value="Methyltransf_25"/>
    <property type="match status" value="1"/>
</dbReference>
<dbReference type="RefSeq" id="WP_389363595.1">
    <property type="nucleotide sequence ID" value="NZ_JBIACK010000014.1"/>
</dbReference>
<dbReference type="EMBL" id="JBIACK010000014">
    <property type="protein sequence ID" value="MFE8703237.1"/>
    <property type="molecule type" value="Genomic_DNA"/>
</dbReference>
<dbReference type="InterPro" id="IPR041698">
    <property type="entry name" value="Methyltransf_25"/>
</dbReference>
<sequence length="248" mass="28971">MTYGKFAYLYDELMQDVPYDSWANTVLNKAKQYGIEGKKLLDLACGTGELSVRFAHLGFDVTGVDLSDDMLTVAHSKTEASGKNVSFFQQDMKELELADEFDIIGVFCDSLNYLSLEEDVQQTFRQIYKHLKQKGLFIFDVHSVYKITEVFADSTFTHDDEQICYIWSCFEGEHPYSVEHELTFFVHDEFTDKYDRYDELHTQRTYPITTYKKWLEESGFEILEITADFKETPPQMDSERILFVARKS</sequence>
<accession>A0ABW6KI15</accession>
<evidence type="ECO:0000313" key="4">
    <source>
        <dbReference type="Proteomes" id="UP001601059"/>
    </source>
</evidence>